<comment type="caution">
    <text evidence="2">The sequence shown here is derived from an EMBL/GenBank/DDBJ whole genome shotgun (WGS) entry which is preliminary data.</text>
</comment>
<reference evidence="3" key="1">
    <citation type="submission" date="2017-09" db="EMBL/GenBank/DDBJ databases">
        <title>FDA dAtabase for Regulatory Grade micrObial Sequences (FDA-ARGOS): Supporting development and validation of Infectious Disease Dx tests.</title>
        <authorList>
            <person name="Minogue T."/>
            <person name="Wolcott M."/>
            <person name="Wasieloski L."/>
            <person name="Aguilar W."/>
            <person name="Moore D."/>
            <person name="Tallon L."/>
            <person name="Sadzewicz L."/>
            <person name="Ott S."/>
            <person name="Zhao X."/>
            <person name="Nagaraj S."/>
            <person name="Vavikolanu K."/>
            <person name="Aluvathingal J."/>
            <person name="Nadendla S."/>
            <person name="Sichtig H."/>
        </authorList>
    </citation>
    <scope>NUCLEOTIDE SEQUENCE [LARGE SCALE GENOMIC DNA]</scope>
    <source>
        <strain evidence="3">FDAARGOS_390</strain>
    </source>
</reference>
<dbReference type="RefSeq" id="WP_127841076.1">
    <property type="nucleotide sequence ID" value="NZ_CADFBT010000022.1"/>
</dbReference>
<feature type="region of interest" description="Disordered" evidence="1">
    <location>
        <begin position="1"/>
        <end position="24"/>
    </location>
</feature>
<name>A0A2A7S5V7_BURGA</name>
<organism evidence="2 3">
    <name type="scientific">Burkholderia gladioli</name>
    <name type="common">Pseudomonas marginata</name>
    <name type="synonym">Phytomonas marginata</name>
    <dbReference type="NCBI Taxonomy" id="28095"/>
    <lineage>
        <taxon>Bacteria</taxon>
        <taxon>Pseudomonadati</taxon>
        <taxon>Pseudomonadota</taxon>
        <taxon>Betaproteobacteria</taxon>
        <taxon>Burkholderiales</taxon>
        <taxon>Burkholderiaceae</taxon>
        <taxon>Burkholderia</taxon>
    </lineage>
</organism>
<accession>A0A2A7S5V7</accession>
<dbReference type="EMBL" id="PDDY01000004">
    <property type="protein sequence ID" value="PEH38852.1"/>
    <property type="molecule type" value="Genomic_DNA"/>
</dbReference>
<gene>
    <name evidence="2" type="ORF">CRM94_31460</name>
</gene>
<protein>
    <submittedName>
        <fullName evidence="2">Uncharacterized protein</fullName>
    </submittedName>
</protein>
<sequence length="107" mass="11772">MNGQYRDGTQRRERTAAAAGAGRMSRDEMRIDVLSGRVHAQEILLKAMLDQCSDREGLLRQLDSEAEQRSVALRDSDCSLLMYAAFIEHTAALRETISAEQACIGGG</sequence>
<proteinExistence type="predicted"/>
<evidence type="ECO:0000256" key="1">
    <source>
        <dbReference type="SAM" id="MobiDB-lite"/>
    </source>
</evidence>
<evidence type="ECO:0000313" key="3">
    <source>
        <dbReference type="Proteomes" id="UP000220629"/>
    </source>
</evidence>
<dbReference type="Proteomes" id="UP000220629">
    <property type="component" value="Unassembled WGS sequence"/>
</dbReference>
<evidence type="ECO:0000313" key="2">
    <source>
        <dbReference type="EMBL" id="PEH38852.1"/>
    </source>
</evidence>
<dbReference type="AlphaFoldDB" id="A0A2A7S5V7"/>